<protein>
    <submittedName>
        <fullName evidence="2">Dehalogenase</fullName>
    </submittedName>
</protein>
<dbReference type="RefSeq" id="WP_338738034.1">
    <property type="nucleotide sequence ID" value="NZ_CP146612.1"/>
</dbReference>
<reference evidence="2 3" key="1">
    <citation type="submission" date="2024-03" db="EMBL/GenBank/DDBJ databases">
        <title>A Dehalogenimonas Isolated from Estuarine Sediments Dihaloeliminates Chlorinated Alkanes.</title>
        <authorList>
            <person name="Yang Y."/>
            <person name="Wang H."/>
        </authorList>
    </citation>
    <scope>NUCLEOTIDE SEQUENCE [LARGE SCALE GENOMIC DNA]</scope>
    <source>
        <strain evidence="2 3">W</strain>
    </source>
</reference>
<name>A0ABZ2J4G9_9CHLR</name>
<organism evidence="2 3">
    <name type="scientific">Candidatus Dehalogenimonas loeffleri</name>
    <dbReference type="NCBI Taxonomy" id="3127115"/>
    <lineage>
        <taxon>Bacteria</taxon>
        <taxon>Bacillati</taxon>
        <taxon>Chloroflexota</taxon>
        <taxon>Dehalococcoidia</taxon>
        <taxon>Dehalococcoidales</taxon>
        <taxon>Dehalococcoidaceae</taxon>
        <taxon>Dehalogenimonas</taxon>
    </lineage>
</organism>
<dbReference type="Proteomes" id="UP001375370">
    <property type="component" value="Chromosome"/>
</dbReference>
<dbReference type="EMBL" id="CP146612">
    <property type="protein sequence ID" value="WWX25656.1"/>
    <property type="molecule type" value="Genomic_DNA"/>
</dbReference>
<evidence type="ECO:0000313" key="2">
    <source>
        <dbReference type="EMBL" id="WWX25656.1"/>
    </source>
</evidence>
<feature type="transmembrane region" description="Helical" evidence="1">
    <location>
        <begin position="6"/>
        <end position="25"/>
    </location>
</feature>
<accession>A0ABZ2J4G9</accession>
<keyword evidence="1" id="KW-0812">Transmembrane</keyword>
<proteinExistence type="predicted"/>
<feature type="transmembrane region" description="Helical" evidence="1">
    <location>
        <begin position="61"/>
        <end position="83"/>
    </location>
</feature>
<keyword evidence="1" id="KW-0472">Membrane</keyword>
<evidence type="ECO:0000313" key="3">
    <source>
        <dbReference type="Proteomes" id="UP001375370"/>
    </source>
</evidence>
<sequence>MELTPLWILIAILLTVGFIQLLNWLKRNDRKPAWWVWFVGAVGLLLVLMAVQHYLGTLEEMYFTAAWMGALILGIPGVLLLVVSGWRMAAGKSS</sequence>
<evidence type="ECO:0000256" key="1">
    <source>
        <dbReference type="SAM" id="Phobius"/>
    </source>
</evidence>
<keyword evidence="3" id="KW-1185">Reference proteome</keyword>
<gene>
    <name evidence="2" type="ORF">V8247_01405</name>
</gene>
<feature type="transmembrane region" description="Helical" evidence="1">
    <location>
        <begin position="34"/>
        <end position="55"/>
    </location>
</feature>
<keyword evidence="1" id="KW-1133">Transmembrane helix</keyword>